<keyword evidence="2" id="KW-1185">Reference proteome</keyword>
<dbReference type="InterPro" id="IPR037764">
    <property type="entry name" value="CEBPZOS"/>
</dbReference>
<dbReference type="PANTHER" id="PTHR38001">
    <property type="entry name" value="PROTEIN CEBPZOS"/>
    <property type="match status" value="1"/>
</dbReference>
<name>A0A8S4R739_9NEOP</name>
<dbReference type="PANTHER" id="PTHR38001:SF1">
    <property type="entry name" value="PROTEIN CEBPZOS"/>
    <property type="match status" value="1"/>
</dbReference>
<evidence type="ECO:0000313" key="2">
    <source>
        <dbReference type="Proteomes" id="UP000838756"/>
    </source>
</evidence>
<protein>
    <submittedName>
        <fullName evidence="1">Jg5311 protein</fullName>
    </submittedName>
</protein>
<dbReference type="OrthoDB" id="5804148at2759"/>
<gene>
    <name evidence="1" type="primary">jg5311</name>
    <name evidence="1" type="ORF">PAEG_LOCUS10906</name>
</gene>
<accession>A0A8S4R739</accession>
<sequence length="108" mass="12312">MLEKKPKSGFKRLLGITAATIFVVEAAGFAVSYGLWYKLNSERDFRLYMHKNYNWVLEGYYTLGEKLDPSSGLSPLGQLAMASSHLSNLMMNFLNSWIKDLNLPMLEE</sequence>
<dbReference type="Proteomes" id="UP000838756">
    <property type="component" value="Unassembled WGS sequence"/>
</dbReference>
<organism evidence="1 2">
    <name type="scientific">Pararge aegeria aegeria</name>
    <dbReference type="NCBI Taxonomy" id="348720"/>
    <lineage>
        <taxon>Eukaryota</taxon>
        <taxon>Metazoa</taxon>
        <taxon>Ecdysozoa</taxon>
        <taxon>Arthropoda</taxon>
        <taxon>Hexapoda</taxon>
        <taxon>Insecta</taxon>
        <taxon>Pterygota</taxon>
        <taxon>Neoptera</taxon>
        <taxon>Endopterygota</taxon>
        <taxon>Lepidoptera</taxon>
        <taxon>Glossata</taxon>
        <taxon>Ditrysia</taxon>
        <taxon>Papilionoidea</taxon>
        <taxon>Nymphalidae</taxon>
        <taxon>Satyrinae</taxon>
        <taxon>Satyrini</taxon>
        <taxon>Parargina</taxon>
        <taxon>Pararge</taxon>
    </lineage>
</organism>
<evidence type="ECO:0000313" key="1">
    <source>
        <dbReference type="EMBL" id="CAH2232686.1"/>
    </source>
</evidence>
<dbReference type="AlphaFoldDB" id="A0A8S4R739"/>
<dbReference type="EMBL" id="CAKXAJ010024914">
    <property type="protein sequence ID" value="CAH2232686.1"/>
    <property type="molecule type" value="Genomic_DNA"/>
</dbReference>
<proteinExistence type="predicted"/>
<reference evidence="1" key="1">
    <citation type="submission" date="2022-03" db="EMBL/GenBank/DDBJ databases">
        <authorList>
            <person name="Lindestad O."/>
        </authorList>
    </citation>
    <scope>NUCLEOTIDE SEQUENCE</scope>
</reference>
<comment type="caution">
    <text evidence="1">The sequence shown here is derived from an EMBL/GenBank/DDBJ whole genome shotgun (WGS) entry which is preliminary data.</text>
</comment>